<accession>A5BSW5</accession>
<dbReference type="EMBL" id="AM469843">
    <property type="protein sequence ID" value="CAN79274.1"/>
    <property type="molecule type" value="Genomic_DNA"/>
</dbReference>
<organism evidence="1">
    <name type="scientific">Vitis vinifera</name>
    <name type="common">Grape</name>
    <dbReference type="NCBI Taxonomy" id="29760"/>
    <lineage>
        <taxon>Eukaryota</taxon>
        <taxon>Viridiplantae</taxon>
        <taxon>Streptophyta</taxon>
        <taxon>Embryophyta</taxon>
        <taxon>Tracheophyta</taxon>
        <taxon>Spermatophyta</taxon>
        <taxon>Magnoliopsida</taxon>
        <taxon>eudicotyledons</taxon>
        <taxon>Gunneridae</taxon>
        <taxon>Pentapetalae</taxon>
        <taxon>rosids</taxon>
        <taxon>Vitales</taxon>
        <taxon>Vitaceae</taxon>
        <taxon>Viteae</taxon>
        <taxon>Vitis</taxon>
    </lineage>
</organism>
<proteinExistence type="predicted"/>
<name>A5BSW5_VITVI</name>
<gene>
    <name evidence="1" type="ORF">VITISV_014886</name>
</gene>
<sequence length="112" mass="12400">MAAAAAASSQTWIEGEALRRSTWWRSYNTTTGHCNWASISCNAGGSVTEIWAVPTQENGLLLNLGIKEIVLLSFISVGMRINFKLNLDSLSDLDWINQFDEVIYAKFPIGMT</sequence>
<dbReference type="AlphaFoldDB" id="A5BSW5"/>
<reference evidence="1" key="1">
    <citation type="journal article" date="2007" name="PLoS ONE">
        <title>The first genome sequence of an elite grapevine cultivar (Pinot noir Vitis vinifera L.): coping with a highly heterozygous genome.</title>
        <authorList>
            <person name="Velasco R."/>
            <person name="Zharkikh A."/>
            <person name="Troggio M."/>
            <person name="Cartwright D.A."/>
            <person name="Cestaro A."/>
            <person name="Pruss D."/>
            <person name="Pindo M."/>
            <person name="FitzGerald L.M."/>
            <person name="Vezzulli S."/>
            <person name="Reid J."/>
            <person name="Malacarne G."/>
            <person name="Iliev D."/>
            <person name="Coppola G."/>
            <person name="Wardell B."/>
            <person name="Micheletti D."/>
            <person name="Macalma T."/>
            <person name="Facci M."/>
            <person name="Mitchell J.T."/>
            <person name="Perazzolli M."/>
            <person name="Eldredge G."/>
            <person name="Gatto P."/>
            <person name="Oyzerski R."/>
            <person name="Moretto M."/>
            <person name="Gutin N."/>
            <person name="Stefanini M."/>
            <person name="Chen Y."/>
            <person name="Segala C."/>
            <person name="Davenport C."/>
            <person name="Dematte L."/>
            <person name="Mraz A."/>
            <person name="Battilana J."/>
            <person name="Stormo K."/>
            <person name="Costa F."/>
            <person name="Tao Q."/>
            <person name="Si-Ammour A."/>
            <person name="Harkins T."/>
            <person name="Lackey A."/>
            <person name="Perbost C."/>
            <person name="Taillon B."/>
            <person name="Stella A."/>
            <person name="Solovyev V."/>
            <person name="Fawcett J.A."/>
            <person name="Sterck L."/>
            <person name="Vandepoele K."/>
            <person name="Grando S.M."/>
            <person name="Toppo S."/>
            <person name="Moser C."/>
            <person name="Lanchbury J."/>
            <person name="Bogden R."/>
            <person name="Skolnick M."/>
            <person name="Sgaramella V."/>
            <person name="Bhatnagar S.K."/>
            <person name="Fontana P."/>
            <person name="Gutin A."/>
            <person name="Van de Peer Y."/>
            <person name="Salamini F."/>
            <person name="Viola R."/>
        </authorList>
    </citation>
    <scope>NUCLEOTIDE SEQUENCE</scope>
</reference>
<evidence type="ECO:0000313" key="1">
    <source>
        <dbReference type="EMBL" id="CAN79274.1"/>
    </source>
</evidence>
<protein>
    <submittedName>
        <fullName evidence="1">Uncharacterized protein</fullName>
    </submittedName>
</protein>